<evidence type="ECO:0000313" key="2">
    <source>
        <dbReference type="Proteomes" id="UP001236303"/>
    </source>
</evidence>
<sequence length="84" mass="8970">TGCEEPRVANQRAASLIGASGLGSSSSNAEWQAPAITIMECLLHAAALDERTVDDLMRWGNNPAEAKEAVKILTEHPKAALNWN</sequence>
<feature type="non-terminal residue" evidence="1">
    <location>
        <position position="84"/>
    </location>
</feature>
<dbReference type="AlphaFoldDB" id="A0AAW6YCF6"/>
<evidence type="ECO:0000313" key="1">
    <source>
        <dbReference type="EMBL" id="MDK7243643.1"/>
    </source>
</evidence>
<reference evidence="1" key="1">
    <citation type="submission" date="2023-05" db="EMBL/GenBank/DDBJ databases">
        <title>Cataloging the Phylogenetic Diversity of Human Bladder Bacteria.</title>
        <authorList>
            <person name="Du J."/>
        </authorList>
    </citation>
    <scope>NUCLEOTIDE SEQUENCE</scope>
    <source>
        <strain evidence="1">UMB1050</strain>
    </source>
</reference>
<organism evidence="1 2">
    <name type="scientific">Neisseria subflava</name>
    <dbReference type="NCBI Taxonomy" id="28449"/>
    <lineage>
        <taxon>Bacteria</taxon>
        <taxon>Pseudomonadati</taxon>
        <taxon>Pseudomonadota</taxon>
        <taxon>Betaproteobacteria</taxon>
        <taxon>Neisseriales</taxon>
        <taxon>Neisseriaceae</taxon>
        <taxon>Neisseria</taxon>
    </lineage>
</organism>
<feature type="non-terminal residue" evidence="1">
    <location>
        <position position="1"/>
    </location>
</feature>
<proteinExistence type="predicted"/>
<dbReference type="EMBL" id="JASOPA010000146">
    <property type="protein sequence ID" value="MDK7243643.1"/>
    <property type="molecule type" value="Genomic_DNA"/>
</dbReference>
<name>A0AAW6YCF6_NEISU</name>
<gene>
    <name evidence="1" type="ORF">QP451_11600</name>
</gene>
<accession>A0AAW6YCF6</accession>
<dbReference type="Proteomes" id="UP001236303">
    <property type="component" value="Unassembled WGS sequence"/>
</dbReference>
<protein>
    <submittedName>
        <fullName evidence="1">Uncharacterized protein</fullName>
    </submittedName>
</protein>
<comment type="caution">
    <text evidence="1">The sequence shown here is derived from an EMBL/GenBank/DDBJ whole genome shotgun (WGS) entry which is preliminary data.</text>
</comment>